<dbReference type="PANTHER" id="PTHR10192">
    <property type="entry name" value="MOLYBDOPTERIN BIOSYNTHESIS PROTEIN"/>
    <property type="match status" value="1"/>
</dbReference>
<evidence type="ECO:0000256" key="1">
    <source>
        <dbReference type="ARBA" id="ARBA00002901"/>
    </source>
</evidence>
<feature type="domain" description="MoaB/Mog" evidence="5">
    <location>
        <begin position="179"/>
        <end position="318"/>
    </location>
</feature>
<dbReference type="SUPFAM" id="SSF63882">
    <property type="entry name" value="MoeA N-terminal region -like"/>
    <property type="match status" value="1"/>
</dbReference>
<dbReference type="PANTHER" id="PTHR10192:SF5">
    <property type="entry name" value="GEPHYRIN"/>
    <property type="match status" value="1"/>
</dbReference>
<evidence type="ECO:0000259" key="5">
    <source>
        <dbReference type="SMART" id="SM00852"/>
    </source>
</evidence>
<keyword evidence="4" id="KW-0460">Magnesium</keyword>
<dbReference type="InterPro" id="IPR001453">
    <property type="entry name" value="MoaB/Mog_dom"/>
</dbReference>
<evidence type="ECO:0000313" key="6">
    <source>
        <dbReference type="EMBL" id="MDA3968190.1"/>
    </source>
</evidence>
<accession>A0ABT4VBW8</accession>
<comment type="pathway">
    <text evidence="4">Cofactor biosynthesis; molybdopterin biosynthesis.</text>
</comment>
<keyword evidence="7" id="KW-1185">Reference proteome</keyword>
<dbReference type="SUPFAM" id="SSF53218">
    <property type="entry name" value="Molybdenum cofactor biosynthesis proteins"/>
    <property type="match status" value="1"/>
</dbReference>
<organism evidence="6 7">
    <name type="scientific">Helicobacter ibis</name>
    <dbReference type="NCBI Taxonomy" id="2962633"/>
    <lineage>
        <taxon>Bacteria</taxon>
        <taxon>Pseudomonadati</taxon>
        <taxon>Campylobacterota</taxon>
        <taxon>Epsilonproteobacteria</taxon>
        <taxon>Campylobacterales</taxon>
        <taxon>Helicobacteraceae</taxon>
        <taxon>Helicobacter</taxon>
    </lineage>
</organism>
<name>A0ABT4VBW8_9HELI</name>
<dbReference type="SMART" id="SM00852">
    <property type="entry name" value="MoCF_biosynth"/>
    <property type="match status" value="1"/>
</dbReference>
<evidence type="ECO:0000256" key="4">
    <source>
        <dbReference type="RuleBase" id="RU365090"/>
    </source>
</evidence>
<dbReference type="CDD" id="cd00887">
    <property type="entry name" value="MoeA"/>
    <property type="match status" value="1"/>
</dbReference>
<comment type="cofactor">
    <cofactor evidence="4">
        <name>Mg(2+)</name>
        <dbReference type="ChEBI" id="CHEBI:18420"/>
    </cofactor>
</comment>
<dbReference type="InterPro" id="IPR036135">
    <property type="entry name" value="MoeA_linker/N_sf"/>
</dbReference>
<dbReference type="InterPro" id="IPR005110">
    <property type="entry name" value="MoeA_linker/N"/>
</dbReference>
<dbReference type="Gene3D" id="2.170.190.11">
    <property type="entry name" value="Molybdopterin biosynthesis moea protein, domain 3"/>
    <property type="match status" value="1"/>
</dbReference>
<dbReference type="Gene3D" id="2.40.340.10">
    <property type="entry name" value="MoeA, C-terminal, domain IV"/>
    <property type="match status" value="1"/>
</dbReference>
<keyword evidence="4" id="KW-0500">Molybdenum</keyword>
<dbReference type="EC" id="2.10.1.1" evidence="4"/>
<dbReference type="InterPro" id="IPR036425">
    <property type="entry name" value="MoaB/Mog-like_dom_sf"/>
</dbReference>
<evidence type="ECO:0000313" key="7">
    <source>
        <dbReference type="Proteomes" id="UP001210261"/>
    </source>
</evidence>
<dbReference type="InterPro" id="IPR038987">
    <property type="entry name" value="MoeA-like"/>
</dbReference>
<dbReference type="Gene3D" id="3.40.980.10">
    <property type="entry name" value="MoaB/Mog-like domain"/>
    <property type="match status" value="1"/>
</dbReference>
<comment type="similarity">
    <text evidence="2 4">Belongs to the MoeA family.</text>
</comment>
<dbReference type="Pfam" id="PF00994">
    <property type="entry name" value="MoCF_biosynth"/>
    <property type="match status" value="1"/>
</dbReference>
<keyword evidence="4" id="KW-0501">Molybdenum cofactor biosynthesis</keyword>
<dbReference type="Proteomes" id="UP001210261">
    <property type="component" value="Unassembled WGS sequence"/>
</dbReference>
<comment type="function">
    <text evidence="1 4">Catalyzes the insertion of molybdate into adenylated molybdopterin with the concomitant release of AMP.</text>
</comment>
<dbReference type="NCBIfam" id="TIGR00177">
    <property type="entry name" value="molyb_syn"/>
    <property type="match status" value="1"/>
</dbReference>
<comment type="catalytic activity">
    <reaction evidence="3">
        <text>adenylyl-molybdopterin + molybdate = Mo-molybdopterin + AMP + H(+)</text>
        <dbReference type="Rhea" id="RHEA:35047"/>
        <dbReference type="ChEBI" id="CHEBI:15378"/>
        <dbReference type="ChEBI" id="CHEBI:36264"/>
        <dbReference type="ChEBI" id="CHEBI:62727"/>
        <dbReference type="ChEBI" id="CHEBI:71302"/>
        <dbReference type="ChEBI" id="CHEBI:456215"/>
        <dbReference type="EC" id="2.10.1.1"/>
    </reaction>
</comment>
<dbReference type="RefSeq" id="WP_271020487.1">
    <property type="nucleotide sequence ID" value="NZ_JAQHXR010000001.1"/>
</dbReference>
<dbReference type="InterPro" id="IPR036688">
    <property type="entry name" value="MoeA_C_domain_IV_sf"/>
</dbReference>
<gene>
    <name evidence="6" type="ORF">PF021_00700</name>
</gene>
<proteinExistence type="inferred from homology"/>
<dbReference type="EMBL" id="JAQHXR010000001">
    <property type="protein sequence ID" value="MDA3968190.1"/>
    <property type="molecule type" value="Genomic_DNA"/>
</dbReference>
<dbReference type="Gene3D" id="3.90.105.10">
    <property type="entry name" value="Molybdopterin biosynthesis moea protein, domain 2"/>
    <property type="match status" value="1"/>
</dbReference>
<keyword evidence="4" id="KW-0479">Metal-binding</keyword>
<keyword evidence="4" id="KW-0808">Transferase</keyword>
<reference evidence="6 7" key="1">
    <citation type="submission" date="2023-01" db="EMBL/GenBank/DDBJ databases">
        <title>Description of Helicobacter ibis sp. nov. isolated from faecal droppings of black-faced ibis (Theristicus melanopis).</title>
        <authorList>
            <person name="Lopez-Cantillo M."/>
            <person name="Vidal-Veuthey B."/>
            <person name="Mella A."/>
            <person name="De La Haba R."/>
            <person name="Collado L."/>
        </authorList>
    </citation>
    <scope>NUCLEOTIDE SEQUENCE [LARGE SCALE GENOMIC DNA]</scope>
    <source>
        <strain evidence="6 7">A82</strain>
    </source>
</reference>
<evidence type="ECO:0000256" key="2">
    <source>
        <dbReference type="ARBA" id="ARBA00010763"/>
    </source>
</evidence>
<sequence>MREKIEYDEALNLLEDSKVEILGRERVFLHDALNRILADDIYATINMPQVPLSSMDGYAISSKFKNHAEFVVLDDNPAGKDIIPTIPLESPIAIKTFTGAAMPHGADILVPIENVEVIGDKIKILKCSEVGEFIRDIGTNYKKGEKLLSKGTSLNANYIGLLASLNCVFVNVYEKPKVGILVSGDEILELGEQSSLENRIYNANGHLLYAKVKEYGGIPKLYPILKDNKELIEESLQDALKSCDLVVSTGGASVGDYDFISKIAHERKEEVIFKGVKIKPGQHVLYARFFGKHFFGLPGFPNATLVTFELFVVEILLKMCGSTMQRLVLRVPLGVDITKKDKRLELRVCNVVEKDGQFCINFDGKKDFLSAILNNFCPITSCKIGLVVLREEEYKKDSVVEVIMLG</sequence>
<protein>
    <recommendedName>
        <fullName evidence="4">Molybdopterin molybdenumtransferase</fullName>
        <ecNumber evidence="4">2.10.1.1</ecNumber>
    </recommendedName>
</protein>
<comment type="caution">
    <text evidence="6">The sequence shown here is derived from an EMBL/GenBank/DDBJ whole genome shotgun (WGS) entry which is preliminary data.</text>
</comment>
<dbReference type="Pfam" id="PF03453">
    <property type="entry name" value="MoeA_N"/>
    <property type="match status" value="1"/>
</dbReference>
<evidence type="ECO:0000256" key="3">
    <source>
        <dbReference type="ARBA" id="ARBA00047317"/>
    </source>
</evidence>